<dbReference type="RefSeq" id="WP_386098698.1">
    <property type="nucleotide sequence ID" value="NZ_JBHUOZ010000003.1"/>
</dbReference>
<reference evidence="3" key="1">
    <citation type="journal article" date="2019" name="Int. J. Syst. Evol. Microbiol.">
        <title>The Global Catalogue of Microorganisms (GCM) 10K type strain sequencing project: providing services to taxonomists for standard genome sequencing and annotation.</title>
        <authorList>
            <consortium name="The Broad Institute Genomics Platform"/>
            <consortium name="The Broad Institute Genome Sequencing Center for Infectious Disease"/>
            <person name="Wu L."/>
            <person name="Ma J."/>
        </authorList>
    </citation>
    <scope>NUCLEOTIDE SEQUENCE [LARGE SCALE GENOMIC DNA]</scope>
    <source>
        <strain evidence="3">KCTC 23299</strain>
    </source>
</reference>
<evidence type="ECO:0000313" key="2">
    <source>
        <dbReference type="EMBL" id="MFD2920408.1"/>
    </source>
</evidence>
<feature type="signal peptide" evidence="1">
    <location>
        <begin position="1"/>
        <end position="23"/>
    </location>
</feature>
<gene>
    <name evidence="2" type="ORF">ACFS6H_11840</name>
</gene>
<dbReference type="InterPro" id="IPR046601">
    <property type="entry name" value="DUF6660"/>
</dbReference>
<keyword evidence="1" id="KW-0732">Signal</keyword>
<dbReference type="EMBL" id="JBHUOZ010000003">
    <property type="protein sequence ID" value="MFD2920408.1"/>
    <property type="molecule type" value="Genomic_DNA"/>
</dbReference>
<feature type="chain" id="PRO_5045576795" evidence="1">
    <location>
        <begin position="24"/>
        <end position="108"/>
    </location>
</feature>
<evidence type="ECO:0000313" key="3">
    <source>
        <dbReference type="Proteomes" id="UP001597511"/>
    </source>
</evidence>
<organism evidence="2 3">
    <name type="scientific">Terrimonas rubra</name>
    <dbReference type="NCBI Taxonomy" id="1035890"/>
    <lineage>
        <taxon>Bacteria</taxon>
        <taxon>Pseudomonadati</taxon>
        <taxon>Bacteroidota</taxon>
        <taxon>Chitinophagia</taxon>
        <taxon>Chitinophagales</taxon>
        <taxon>Chitinophagaceae</taxon>
        <taxon>Terrimonas</taxon>
    </lineage>
</organism>
<proteinExistence type="predicted"/>
<evidence type="ECO:0000256" key="1">
    <source>
        <dbReference type="SAM" id="SignalP"/>
    </source>
</evidence>
<protein>
    <submittedName>
        <fullName evidence="2">DUF6660 family protein</fullName>
    </submittedName>
</protein>
<name>A0ABW6A9N7_9BACT</name>
<accession>A0ABW6A9N7</accession>
<dbReference type="Proteomes" id="UP001597511">
    <property type="component" value="Unassembled WGS sequence"/>
</dbReference>
<keyword evidence="3" id="KW-1185">Reference proteome</keyword>
<comment type="caution">
    <text evidence="2">The sequence shown here is derived from an EMBL/GenBank/DDBJ whole genome shotgun (WGS) entry which is preliminary data.</text>
</comment>
<dbReference type="Pfam" id="PF20365">
    <property type="entry name" value="DUF6660"/>
    <property type="match status" value="1"/>
</dbReference>
<sequence length="108" mass="12208">MRSILAIWTFYLMVLALLPCSDAKNQCYDDAATVMTTQTHDHDRDSDDGCSPSCYCNCCSASITSFDFKMPELKQPKLQFAAQTITLKDCSFISRYDGNIWNPPKFTV</sequence>